<organism evidence="2 3">
    <name type="scientific">Aromia moschata</name>
    <dbReference type="NCBI Taxonomy" id="1265417"/>
    <lineage>
        <taxon>Eukaryota</taxon>
        <taxon>Metazoa</taxon>
        <taxon>Ecdysozoa</taxon>
        <taxon>Arthropoda</taxon>
        <taxon>Hexapoda</taxon>
        <taxon>Insecta</taxon>
        <taxon>Pterygota</taxon>
        <taxon>Neoptera</taxon>
        <taxon>Endopterygota</taxon>
        <taxon>Coleoptera</taxon>
        <taxon>Polyphaga</taxon>
        <taxon>Cucujiformia</taxon>
        <taxon>Chrysomeloidea</taxon>
        <taxon>Cerambycidae</taxon>
        <taxon>Cerambycinae</taxon>
        <taxon>Callichromatini</taxon>
        <taxon>Aromia</taxon>
    </lineage>
</organism>
<name>A0AAV8Z195_9CUCU</name>
<proteinExistence type="predicted"/>
<dbReference type="Proteomes" id="UP001162162">
    <property type="component" value="Unassembled WGS sequence"/>
</dbReference>
<feature type="compositionally biased region" description="Polar residues" evidence="1">
    <location>
        <begin position="141"/>
        <end position="162"/>
    </location>
</feature>
<gene>
    <name evidence="2" type="ORF">NQ318_007841</name>
</gene>
<evidence type="ECO:0000313" key="3">
    <source>
        <dbReference type="Proteomes" id="UP001162162"/>
    </source>
</evidence>
<protein>
    <submittedName>
        <fullName evidence="2">Uncharacterized protein</fullName>
    </submittedName>
</protein>
<comment type="caution">
    <text evidence="2">The sequence shown here is derived from an EMBL/GenBank/DDBJ whole genome shotgun (WGS) entry which is preliminary data.</text>
</comment>
<evidence type="ECO:0000313" key="2">
    <source>
        <dbReference type="EMBL" id="KAJ8957277.1"/>
    </source>
</evidence>
<sequence length="195" mass="21655">MNARRCEGSQTIDRGGDTSIYGLTHIRLIAKYPAKYRQKSKRIFIAFASPVPVPSLPSPRRPAEPKRGIGDTASKSELEDSRQHRQATAPNYLHQDLVLASTGFSTTQIRFRAQPAHQIMADLPKARVSVTRPFQRVGFNTPKSIKGSPSTPQRSTPGLNMNSQAKTYRTLGVKYPILIHIKTSPISHIPSFQPL</sequence>
<evidence type="ECO:0000256" key="1">
    <source>
        <dbReference type="SAM" id="MobiDB-lite"/>
    </source>
</evidence>
<reference evidence="2" key="1">
    <citation type="journal article" date="2023" name="Insect Mol. Biol.">
        <title>Genome sequencing provides insights into the evolution of gene families encoding plant cell wall-degrading enzymes in longhorned beetles.</title>
        <authorList>
            <person name="Shin N.R."/>
            <person name="Okamura Y."/>
            <person name="Kirsch R."/>
            <person name="Pauchet Y."/>
        </authorList>
    </citation>
    <scope>NUCLEOTIDE SEQUENCE</scope>
    <source>
        <strain evidence="2">AMC_N1</strain>
    </source>
</reference>
<feature type="compositionally biased region" description="Basic and acidic residues" evidence="1">
    <location>
        <begin position="61"/>
        <end position="83"/>
    </location>
</feature>
<accession>A0AAV8Z195</accession>
<feature type="region of interest" description="Disordered" evidence="1">
    <location>
        <begin position="54"/>
        <end position="89"/>
    </location>
</feature>
<dbReference type="EMBL" id="JAPWTK010000024">
    <property type="protein sequence ID" value="KAJ8957277.1"/>
    <property type="molecule type" value="Genomic_DNA"/>
</dbReference>
<keyword evidence="3" id="KW-1185">Reference proteome</keyword>
<feature type="region of interest" description="Disordered" evidence="1">
    <location>
        <begin position="139"/>
        <end position="162"/>
    </location>
</feature>
<dbReference type="AlphaFoldDB" id="A0AAV8Z195"/>